<evidence type="ECO:0000313" key="2">
    <source>
        <dbReference type="Proteomes" id="UP001519460"/>
    </source>
</evidence>
<reference evidence="1 2" key="1">
    <citation type="journal article" date="2023" name="Sci. Data">
        <title>Genome assembly of the Korean intertidal mud-creeper Batillaria attramentaria.</title>
        <authorList>
            <person name="Patra A.K."/>
            <person name="Ho P.T."/>
            <person name="Jun S."/>
            <person name="Lee S.J."/>
            <person name="Kim Y."/>
            <person name="Won Y.J."/>
        </authorList>
    </citation>
    <scope>NUCLEOTIDE SEQUENCE [LARGE SCALE GENOMIC DNA]</scope>
    <source>
        <strain evidence="1">Wonlab-2016</strain>
    </source>
</reference>
<sequence>MVGLTGGHIPHTECAYMQKSTSAKVAMSTGWWDLRAVTCPVRGVCIHAKVYVSKSGDVNGMVGPTSGHVSRKRSVHTCKSLRQQKWRCQRGGGTYGRSRVP</sequence>
<dbReference type="Proteomes" id="UP001519460">
    <property type="component" value="Unassembled WGS sequence"/>
</dbReference>
<dbReference type="AlphaFoldDB" id="A0ABD0LPJ6"/>
<keyword evidence="2" id="KW-1185">Reference proteome</keyword>
<dbReference type="EMBL" id="JACVVK020000033">
    <property type="protein sequence ID" value="KAK7501148.1"/>
    <property type="molecule type" value="Genomic_DNA"/>
</dbReference>
<accession>A0ABD0LPJ6</accession>
<name>A0ABD0LPJ6_9CAEN</name>
<comment type="caution">
    <text evidence="1">The sequence shown here is derived from an EMBL/GenBank/DDBJ whole genome shotgun (WGS) entry which is preliminary data.</text>
</comment>
<gene>
    <name evidence="1" type="ORF">BaRGS_00007633</name>
</gene>
<protein>
    <submittedName>
        <fullName evidence="1">Uncharacterized protein</fullName>
    </submittedName>
</protein>
<organism evidence="1 2">
    <name type="scientific">Batillaria attramentaria</name>
    <dbReference type="NCBI Taxonomy" id="370345"/>
    <lineage>
        <taxon>Eukaryota</taxon>
        <taxon>Metazoa</taxon>
        <taxon>Spiralia</taxon>
        <taxon>Lophotrochozoa</taxon>
        <taxon>Mollusca</taxon>
        <taxon>Gastropoda</taxon>
        <taxon>Caenogastropoda</taxon>
        <taxon>Sorbeoconcha</taxon>
        <taxon>Cerithioidea</taxon>
        <taxon>Batillariidae</taxon>
        <taxon>Batillaria</taxon>
    </lineage>
</organism>
<evidence type="ECO:0000313" key="1">
    <source>
        <dbReference type="EMBL" id="KAK7501148.1"/>
    </source>
</evidence>
<proteinExistence type="predicted"/>